<evidence type="ECO:0000313" key="2">
    <source>
        <dbReference type="Proteomes" id="UP000887159"/>
    </source>
</evidence>
<keyword evidence="2" id="KW-1185">Reference proteome</keyword>
<organism evidence="1 2">
    <name type="scientific">Trichonephila clavipes</name>
    <name type="common">Golden silk orbweaver</name>
    <name type="synonym">Nephila clavipes</name>
    <dbReference type="NCBI Taxonomy" id="2585209"/>
    <lineage>
        <taxon>Eukaryota</taxon>
        <taxon>Metazoa</taxon>
        <taxon>Ecdysozoa</taxon>
        <taxon>Arthropoda</taxon>
        <taxon>Chelicerata</taxon>
        <taxon>Arachnida</taxon>
        <taxon>Araneae</taxon>
        <taxon>Araneomorphae</taxon>
        <taxon>Entelegynae</taxon>
        <taxon>Araneoidea</taxon>
        <taxon>Nephilidae</taxon>
        <taxon>Trichonephila</taxon>
    </lineage>
</organism>
<accession>A0A8X6SLZ2</accession>
<dbReference type="AlphaFoldDB" id="A0A8X6SLZ2"/>
<gene>
    <name evidence="1" type="ORF">TNCV_1285561</name>
</gene>
<evidence type="ECO:0000313" key="1">
    <source>
        <dbReference type="EMBL" id="GFY15911.1"/>
    </source>
</evidence>
<sequence length="99" mass="11123">MKKTTFAGAMPADSNCVVASHTAKTSPSQLVAFFSMDNEPSNSRQNHPAPASFDSVRYQIGNPERLLISKTFTDARERHVYRRQHSTMSQYTTTDNMSH</sequence>
<protein>
    <submittedName>
        <fullName evidence="1">Uncharacterized protein</fullName>
    </submittedName>
</protein>
<comment type="caution">
    <text evidence="1">The sequence shown here is derived from an EMBL/GenBank/DDBJ whole genome shotgun (WGS) entry which is preliminary data.</text>
</comment>
<reference evidence="1" key="1">
    <citation type="submission" date="2020-08" db="EMBL/GenBank/DDBJ databases">
        <title>Multicomponent nature underlies the extraordinary mechanical properties of spider dragline silk.</title>
        <authorList>
            <person name="Kono N."/>
            <person name="Nakamura H."/>
            <person name="Mori M."/>
            <person name="Yoshida Y."/>
            <person name="Ohtoshi R."/>
            <person name="Malay A.D."/>
            <person name="Moran D.A.P."/>
            <person name="Tomita M."/>
            <person name="Numata K."/>
            <person name="Arakawa K."/>
        </authorList>
    </citation>
    <scope>NUCLEOTIDE SEQUENCE</scope>
</reference>
<name>A0A8X6SLZ2_TRICX</name>
<proteinExistence type="predicted"/>
<dbReference type="Proteomes" id="UP000887159">
    <property type="component" value="Unassembled WGS sequence"/>
</dbReference>
<dbReference type="EMBL" id="BMAU01021335">
    <property type="protein sequence ID" value="GFY15911.1"/>
    <property type="molecule type" value="Genomic_DNA"/>
</dbReference>